<dbReference type="Gene3D" id="2.30.240.10">
    <property type="entry name" value="At5g01610-like"/>
    <property type="match status" value="1"/>
</dbReference>
<dbReference type="InterPro" id="IPR007493">
    <property type="entry name" value="DUF538"/>
</dbReference>
<proteinExistence type="predicted"/>
<keyword evidence="2" id="KW-1185">Reference proteome</keyword>
<protein>
    <submittedName>
        <fullName evidence="1">Uncharacterized protein</fullName>
    </submittedName>
</protein>
<dbReference type="OrthoDB" id="766568at2759"/>
<dbReference type="EMBL" id="CACTIH010007317">
    <property type="protein sequence ID" value="CAA3009384.1"/>
    <property type="molecule type" value="Genomic_DNA"/>
</dbReference>
<gene>
    <name evidence="1" type="ORF">OLEA9_A029358</name>
</gene>
<comment type="caution">
    <text evidence="1">The sequence shown here is derived from an EMBL/GenBank/DDBJ whole genome shotgun (WGS) entry which is preliminary data.</text>
</comment>
<organism evidence="1 2">
    <name type="scientific">Olea europaea subsp. europaea</name>
    <dbReference type="NCBI Taxonomy" id="158383"/>
    <lineage>
        <taxon>Eukaryota</taxon>
        <taxon>Viridiplantae</taxon>
        <taxon>Streptophyta</taxon>
        <taxon>Embryophyta</taxon>
        <taxon>Tracheophyta</taxon>
        <taxon>Spermatophyta</taxon>
        <taxon>Magnoliopsida</taxon>
        <taxon>eudicotyledons</taxon>
        <taxon>Gunneridae</taxon>
        <taxon>Pentapetalae</taxon>
        <taxon>asterids</taxon>
        <taxon>lamiids</taxon>
        <taxon>Lamiales</taxon>
        <taxon>Oleaceae</taxon>
        <taxon>Oleeae</taxon>
        <taxon>Olea</taxon>
    </lineage>
</organism>
<reference evidence="1 2" key="1">
    <citation type="submission" date="2019-12" db="EMBL/GenBank/DDBJ databases">
        <authorList>
            <person name="Alioto T."/>
            <person name="Alioto T."/>
            <person name="Gomez Garrido J."/>
        </authorList>
    </citation>
    <scope>NUCLEOTIDE SEQUENCE [LARGE SCALE GENOMIC DNA]</scope>
</reference>
<evidence type="ECO:0000313" key="1">
    <source>
        <dbReference type="EMBL" id="CAA3009384.1"/>
    </source>
</evidence>
<name>A0A8S0TWC5_OLEEU</name>
<dbReference type="AlphaFoldDB" id="A0A8S0TWC5"/>
<dbReference type="PANTHER" id="PTHR31676:SF151">
    <property type="entry name" value="DUF538 FAMILY PROTEIN"/>
    <property type="match status" value="1"/>
</dbReference>
<dbReference type="Proteomes" id="UP000594638">
    <property type="component" value="Unassembled WGS sequence"/>
</dbReference>
<dbReference type="InterPro" id="IPR036758">
    <property type="entry name" value="At5g01610-like"/>
</dbReference>
<accession>A0A8S0TWC5</accession>
<evidence type="ECO:0000313" key="2">
    <source>
        <dbReference type="Proteomes" id="UP000594638"/>
    </source>
</evidence>
<dbReference type="Gramene" id="OE9A029358T1">
    <property type="protein sequence ID" value="OE9A029358C1"/>
    <property type="gene ID" value="OE9A029358"/>
</dbReference>
<dbReference type="SUPFAM" id="SSF141562">
    <property type="entry name" value="At5g01610-like"/>
    <property type="match status" value="1"/>
</dbReference>
<dbReference type="Pfam" id="PF04398">
    <property type="entry name" value="DUF538"/>
    <property type="match status" value="1"/>
</dbReference>
<dbReference type="PANTHER" id="PTHR31676">
    <property type="entry name" value="T31J12.3 PROTEIN-RELATED"/>
    <property type="match status" value="1"/>
</dbReference>
<sequence>MAFYESVVRANFTYGSLTGVEGFSQEELFLWLPVRDIVIDDPKSGLILFDIGVAQKQLSLSLFEDLPDCNAKSKWISFFCVAEGRGFLWPMECGVQSGRRTCRLRRRAAKRSAEVEARRRAKADSWWTHVTHRTMSLSLWRGE</sequence>